<evidence type="ECO:0000313" key="12">
    <source>
        <dbReference type="Proteomes" id="UP000053240"/>
    </source>
</evidence>
<keyword evidence="12" id="KW-1185">Reference proteome</keyword>
<dbReference type="FunFam" id="3.30.160.60:FF:000624">
    <property type="entry name" value="zinc finger protein 697"/>
    <property type="match status" value="1"/>
</dbReference>
<protein>
    <submittedName>
        <fullName evidence="11">Zinc finger protein 606</fullName>
    </submittedName>
</protein>
<evidence type="ECO:0000256" key="5">
    <source>
        <dbReference type="ARBA" id="ARBA00022833"/>
    </source>
</evidence>
<dbReference type="Pfam" id="PF00096">
    <property type="entry name" value="zf-C2H2"/>
    <property type="match status" value="4"/>
</dbReference>
<dbReference type="SMART" id="SM00355">
    <property type="entry name" value="ZnF_C2H2"/>
    <property type="match status" value="11"/>
</dbReference>
<evidence type="ECO:0000259" key="10">
    <source>
        <dbReference type="PROSITE" id="PS50157"/>
    </source>
</evidence>
<evidence type="ECO:0000256" key="3">
    <source>
        <dbReference type="ARBA" id="ARBA00022737"/>
    </source>
</evidence>
<feature type="domain" description="C2H2-type" evidence="10">
    <location>
        <begin position="68"/>
        <end position="96"/>
    </location>
</feature>
<evidence type="ECO:0000256" key="8">
    <source>
        <dbReference type="ARBA" id="ARBA00023242"/>
    </source>
</evidence>
<name>A0A194RJP3_PAPMA</name>
<keyword evidence="7" id="KW-0804">Transcription</keyword>
<keyword evidence="3" id="KW-0677">Repeat</keyword>
<dbReference type="STRING" id="76193.A0A194RJP3"/>
<dbReference type="Gene3D" id="3.30.160.60">
    <property type="entry name" value="Classic Zinc Finger"/>
    <property type="match status" value="5"/>
</dbReference>
<evidence type="ECO:0000256" key="9">
    <source>
        <dbReference type="PROSITE-ProRule" id="PRU00042"/>
    </source>
</evidence>
<dbReference type="GO" id="GO:0002682">
    <property type="term" value="P:regulation of immune system process"/>
    <property type="evidence" value="ECO:0007669"/>
    <property type="project" value="TreeGrafter"/>
</dbReference>
<dbReference type="EMBL" id="KQ460106">
    <property type="protein sequence ID" value="KPJ17772.1"/>
    <property type="molecule type" value="Genomic_DNA"/>
</dbReference>
<dbReference type="InterPro" id="IPR036236">
    <property type="entry name" value="Znf_C2H2_sf"/>
</dbReference>
<accession>A0A194RJP3</accession>
<dbReference type="GO" id="GO:0001817">
    <property type="term" value="P:regulation of cytokine production"/>
    <property type="evidence" value="ECO:0007669"/>
    <property type="project" value="TreeGrafter"/>
</dbReference>
<dbReference type="GO" id="GO:0008270">
    <property type="term" value="F:zinc ion binding"/>
    <property type="evidence" value="ECO:0007669"/>
    <property type="project" value="UniProtKB-KW"/>
</dbReference>
<evidence type="ECO:0000256" key="4">
    <source>
        <dbReference type="ARBA" id="ARBA00022771"/>
    </source>
</evidence>
<dbReference type="PROSITE" id="PS50157">
    <property type="entry name" value="ZINC_FINGER_C2H2_2"/>
    <property type="match status" value="8"/>
</dbReference>
<evidence type="ECO:0000256" key="6">
    <source>
        <dbReference type="ARBA" id="ARBA00023015"/>
    </source>
</evidence>
<reference evidence="11 12" key="1">
    <citation type="journal article" date="2015" name="Nat. Commun.">
        <title>Outbred genome sequencing and CRISPR/Cas9 gene editing in butterflies.</title>
        <authorList>
            <person name="Li X."/>
            <person name="Fan D."/>
            <person name="Zhang W."/>
            <person name="Liu G."/>
            <person name="Zhang L."/>
            <person name="Zhao L."/>
            <person name="Fang X."/>
            <person name="Chen L."/>
            <person name="Dong Y."/>
            <person name="Chen Y."/>
            <person name="Ding Y."/>
            <person name="Zhao R."/>
            <person name="Feng M."/>
            <person name="Zhu Y."/>
            <person name="Feng Y."/>
            <person name="Jiang X."/>
            <person name="Zhu D."/>
            <person name="Xiang H."/>
            <person name="Feng X."/>
            <person name="Li S."/>
            <person name="Wang J."/>
            <person name="Zhang G."/>
            <person name="Kronforst M.R."/>
            <person name="Wang W."/>
        </authorList>
    </citation>
    <scope>NUCLEOTIDE SEQUENCE [LARGE SCALE GENOMIC DNA]</scope>
    <source>
        <strain evidence="11">Ya'a_city_454_Pm</strain>
        <tissue evidence="11">Whole body</tissue>
    </source>
</reference>
<dbReference type="SUPFAM" id="SSF57667">
    <property type="entry name" value="beta-beta-alpha zinc fingers"/>
    <property type="match status" value="6"/>
</dbReference>
<dbReference type="InterPro" id="IPR013087">
    <property type="entry name" value="Znf_C2H2_type"/>
</dbReference>
<dbReference type="GO" id="GO:0000978">
    <property type="term" value="F:RNA polymerase II cis-regulatory region sequence-specific DNA binding"/>
    <property type="evidence" value="ECO:0007669"/>
    <property type="project" value="TreeGrafter"/>
</dbReference>
<feature type="domain" description="C2H2-type" evidence="10">
    <location>
        <begin position="2"/>
        <end position="24"/>
    </location>
</feature>
<keyword evidence="2" id="KW-0479">Metal-binding</keyword>
<sequence length="597" mass="68654">MVECNRCGKVFKYESERKRHELSHLPGFECNKCGKKFTYRQVYLIILNNFCNSALKRHQKQHERTGTVKCDKCNHCFKDSVLLKRHMKYAHEGTHICKECEAQFSSHQALRVHMLTHKPKSERKYSCRYTDCNKTFNFSHHLKYHEMTHTNNRQHFCDVCGKEKGANEQREHQGVHRHGCVSALKRHQKQHERTATVKCDKCNHCFKDSVLLKRHMKYAHEGTHICKECEAQFSSHQALRVHMLTHKPKSERRYSCRYTDCNKTFNFSHHLKYHEMTHTNNRQHFCDVCGKGFIQSHNLKVHMKTHEASKRLLCEMPNCMKKFNSESARRRHYARHKKLPIDEEPTDNLVNAASSEGHPCSPCDQFVVPSFPEDHELSTERNINIDLSASQLKKTIEEYQVGIEDDLHEDMVDSMGCVNTCRSVLGKCLVTGDTSGNGNCLCDQMVKGNNNEDTKNLVKENKKLIDVIEKSNALNISCDGCACSNTDKIVENLKEVNNDCMPELEYVNGVIKIINTIDSDLEGFVDINTKPMSKSKCDSETIPYNSCKAILGTCIVSGNGTISEDCLCAKMLMDDQQMISQEMEEITPHPCDSTMCL</sequence>
<keyword evidence="8" id="KW-0539">Nucleus</keyword>
<keyword evidence="6" id="KW-0805">Transcription regulation</keyword>
<feature type="domain" description="C2H2-type" evidence="10">
    <location>
        <begin position="254"/>
        <end position="283"/>
    </location>
</feature>
<feature type="domain" description="C2H2-type" evidence="10">
    <location>
        <begin position="284"/>
        <end position="311"/>
    </location>
</feature>
<gene>
    <name evidence="11" type="ORF">RR48_06578</name>
</gene>
<keyword evidence="5" id="KW-0862">Zinc</keyword>
<proteinExistence type="predicted"/>
<dbReference type="InParanoid" id="A0A194RJP3"/>
<dbReference type="AlphaFoldDB" id="A0A194RJP3"/>
<dbReference type="PANTHER" id="PTHR24399:SF23">
    <property type="entry name" value="C2H2-TYPE DOMAIN-CONTAINING PROTEIN"/>
    <property type="match status" value="1"/>
</dbReference>
<evidence type="ECO:0000256" key="1">
    <source>
        <dbReference type="ARBA" id="ARBA00004123"/>
    </source>
</evidence>
<evidence type="ECO:0000256" key="7">
    <source>
        <dbReference type="ARBA" id="ARBA00023163"/>
    </source>
</evidence>
<feature type="domain" description="C2H2-type" evidence="10">
    <location>
        <begin position="224"/>
        <end position="251"/>
    </location>
</feature>
<dbReference type="PANTHER" id="PTHR24399">
    <property type="entry name" value="ZINC FINGER AND BTB DOMAIN-CONTAINING"/>
    <property type="match status" value="1"/>
</dbReference>
<evidence type="ECO:0000313" key="11">
    <source>
        <dbReference type="EMBL" id="KPJ17772.1"/>
    </source>
</evidence>
<dbReference type="GO" id="GO:0001227">
    <property type="term" value="F:DNA-binding transcription repressor activity, RNA polymerase II-specific"/>
    <property type="evidence" value="ECO:0007669"/>
    <property type="project" value="TreeGrafter"/>
</dbReference>
<dbReference type="Pfam" id="PF13912">
    <property type="entry name" value="zf-C2H2_6"/>
    <property type="match status" value="2"/>
</dbReference>
<dbReference type="GO" id="GO:0005654">
    <property type="term" value="C:nucleoplasm"/>
    <property type="evidence" value="ECO:0007669"/>
    <property type="project" value="TreeGrafter"/>
</dbReference>
<keyword evidence="4 9" id="KW-0863">Zinc-finger</keyword>
<comment type="subcellular location">
    <subcellularLocation>
        <location evidence="1">Nucleus</location>
    </subcellularLocation>
</comment>
<dbReference type="PROSITE" id="PS00028">
    <property type="entry name" value="ZINC_FINGER_C2H2_1"/>
    <property type="match status" value="9"/>
</dbReference>
<feature type="domain" description="C2H2-type" evidence="10">
    <location>
        <begin position="197"/>
        <end position="225"/>
    </location>
</feature>
<feature type="domain" description="C2H2-type" evidence="10">
    <location>
        <begin position="95"/>
        <end position="122"/>
    </location>
</feature>
<feature type="domain" description="C2H2-type" evidence="10">
    <location>
        <begin position="125"/>
        <end position="154"/>
    </location>
</feature>
<evidence type="ECO:0000256" key="2">
    <source>
        <dbReference type="ARBA" id="ARBA00022723"/>
    </source>
</evidence>
<dbReference type="Proteomes" id="UP000053240">
    <property type="component" value="Unassembled WGS sequence"/>
</dbReference>
<organism evidence="11 12">
    <name type="scientific">Papilio machaon</name>
    <name type="common">Old World swallowtail butterfly</name>
    <dbReference type="NCBI Taxonomy" id="76193"/>
    <lineage>
        <taxon>Eukaryota</taxon>
        <taxon>Metazoa</taxon>
        <taxon>Ecdysozoa</taxon>
        <taxon>Arthropoda</taxon>
        <taxon>Hexapoda</taxon>
        <taxon>Insecta</taxon>
        <taxon>Pterygota</taxon>
        <taxon>Neoptera</taxon>
        <taxon>Endopterygota</taxon>
        <taxon>Lepidoptera</taxon>
        <taxon>Glossata</taxon>
        <taxon>Ditrysia</taxon>
        <taxon>Papilionoidea</taxon>
        <taxon>Papilionidae</taxon>
        <taxon>Papilioninae</taxon>
        <taxon>Papilio</taxon>
    </lineage>
</organism>